<dbReference type="AlphaFoldDB" id="A0A0P1G1H8"/>
<gene>
    <name evidence="1" type="ORF">TRN7648_00467</name>
</gene>
<dbReference type="RefSeq" id="WP_058246016.1">
    <property type="nucleotide sequence ID" value="NZ_CYSE01000001.1"/>
</dbReference>
<dbReference type="STRING" id="441103.TRN7648_00467"/>
<dbReference type="Pfam" id="PF11233">
    <property type="entry name" value="DUF3035"/>
    <property type="match status" value="1"/>
</dbReference>
<proteinExistence type="predicted"/>
<dbReference type="InterPro" id="IPR021395">
    <property type="entry name" value="DUF3035"/>
</dbReference>
<evidence type="ECO:0000313" key="2">
    <source>
        <dbReference type="Proteomes" id="UP000054935"/>
    </source>
</evidence>
<dbReference type="Proteomes" id="UP000054935">
    <property type="component" value="Unassembled WGS sequence"/>
</dbReference>
<organism evidence="1 2">
    <name type="scientific">Tropicibacter naphthalenivorans</name>
    <dbReference type="NCBI Taxonomy" id="441103"/>
    <lineage>
        <taxon>Bacteria</taxon>
        <taxon>Pseudomonadati</taxon>
        <taxon>Pseudomonadota</taxon>
        <taxon>Alphaproteobacteria</taxon>
        <taxon>Rhodobacterales</taxon>
        <taxon>Roseobacteraceae</taxon>
        <taxon>Tropicibacter</taxon>
    </lineage>
</organism>
<protein>
    <recommendedName>
        <fullName evidence="3">Beta-barrel assembly machine subunit BamF</fullName>
    </recommendedName>
</protein>
<keyword evidence="2" id="KW-1185">Reference proteome</keyword>
<dbReference type="PROSITE" id="PS51257">
    <property type="entry name" value="PROKAR_LIPOPROTEIN"/>
    <property type="match status" value="1"/>
</dbReference>
<accession>A0A0P1G1H8</accession>
<reference evidence="1 2" key="1">
    <citation type="submission" date="2015-09" db="EMBL/GenBank/DDBJ databases">
        <authorList>
            <consortium name="Swine Surveillance"/>
        </authorList>
    </citation>
    <scope>NUCLEOTIDE SEQUENCE [LARGE SCALE GENOMIC DNA]</scope>
    <source>
        <strain evidence="1 2">CECT 7648</strain>
    </source>
</reference>
<evidence type="ECO:0008006" key="3">
    <source>
        <dbReference type="Google" id="ProtNLM"/>
    </source>
</evidence>
<dbReference type="EMBL" id="CYSE01000001">
    <property type="protein sequence ID" value="CUH75490.1"/>
    <property type="molecule type" value="Genomic_DNA"/>
</dbReference>
<name>A0A0P1G1H8_9RHOB</name>
<dbReference type="OrthoDB" id="7876689at2"/>
<evidence type="ECO:0000313" key="1">
    <source>
        <dbReference type="EMBL" id="CUH75490.1"/>
    </source>
</evidence>
<sequence length="173" mass="18780">MRASHLVAFLALGALTACSGYERDITLHDLRTNSGQPEEFAIVPHKPLTQPETYADLPTPTPGGANRTDATPLADAVAVLGGNPARVQATGQGVPSGDVALVRSASRFGRDGQIREELAATDLEFRKRRSLFTWSIVPRDEYTRAYRRETLDGYTWLERYRAAGAGTPSAPPE</sequence>